<name>A0ACC2IWF0_9PEZI</name>
<gene>
    <name evidence="1" type="ORF">O1611_g10605</name>
</gene>
<organism evidence="1 2">
    <name type="scientific">Lasiodiplodia mahajangana</name>
    <dbReference type="NCBI Taxonomy" id="1108764"/>
    <lineage>
        <taxon>Eukaryota</taxon>
        <taxon>Fungi</taxon>
        <taxon>Dikarya</taxon>
        <taxon>Ascomycota</taxon>
        <taxon>Pezizomycotina</taxon>
        <taxon>Dothideomycetes</taxon>
        <taxon>Dothideomycetes incertae sedis</taxon>
        <taxon>Botryosphaeriales</taxon>
        <taxon>Botryosphaeriaceae</taxon>
        <taxon>Lasiodiplodia</taxon>
    </lineage>
</organism>
<proteinExistence type="predicted"/>
<dbReference type="Proteomes" id="UP001153332">
    <property type="component" value="Unassembled WGS sequence"/>
</dbReference>
<evidence type="ECO:0000313" key="2">
    <source>
        <dbReference type="Proteomes" id="UP001153332"/>
    </source>
</evidence>
<dbReference type="EMBL" id="JAPUUL010004399">
    <property type="protein sequence ID" value="KAJ8119483.1"/>
    <property type="molecule type" value="Genomic_DNA"/>
</dbReference>
<comment type="caution">
    <text evidence="1">The sequence shown here is derived from an EMBL/GenBank/DDBJ whole genome shotgun (WGS) entry which is preliminary data.</text>
</comment>
<protein>
    <submittedName>
        <fullName evidence="1">Uncharacterized protein</fullName>
    </submittedName>
</protein>
<sequence length="83" mass="9035">MTGKDRLAAVEAAAEDYVWRSDDSVDLDLEPSSGEEEGIITTNASTQRAAMATVEPLQPWPLRDIWDVDKLAQHALALNIPGT</sequence>
<accession>A0ACC2IWF0</accession>
<evidence type="ECO:0000313" key="1">
    <source>
        <dbReference type="EMBL" id="KAJ8119483.1"/>
    </source>
</evidence>
<keyword evidence="2" id="KW-1185">Reference proteome</keyword>
<reference evidence="1" key="1">
    <citation type="submission" date="2022-12" db="EMBL/GenBank/DDBJ databases">
        <title>Genome Sequence of Lasiodiplodia mahajangana.</title>
        <authorList>
            <person name="Buettner E."/>
        </authorList>
    </citation>
    <scope>NUCLEOTIDE SEQUENCE</scope>
    <source>
        <strain evidence="1">VT137</strain>
    </source>
</reference>